<evidence type="ECO:0000256" key="4">
    <source>
        <dbReference type="ARBA" id="ARBA00022683"/>
    </source>
</evidence>
<dbReference type="Pfam" id="PF02255">
    <property type="entry name" value="PTS_IIA"/>
    <property type="match status" value="1"/>
</dbReference>
<evidence type="ECO:0000256" key="2">
    <source>
        <dbReference type="ARBA" id="ARBA00022597"/>
    </source>
</evidence>
<dbReference type="SUPFAM" id="SSF46973">
    <property type="entry name" value="Enzyme IIa from lactose specific PTS, IIa-lac"/>
    <property type="match status" value="1"/>
</dbReference>
<dbReference type="PROSITE" id="PS51095">
    <property type="entry name" value="PTS_EIIA_TYPE_3"/>
    <property type="match status" value="1"/>
</dbReference>
<keyword evidence="2" id="KW-0762">Sugar transport</keyword>
<keyword evidence="3" id="KW-0808">Transferase</keyword>
<organism evidence="6 7">
    <name type="scientific">Gottfriedia acidiceleris</name>
    <dbReference type="NCBI Taxonomy" id="371036"/>
    <lineage>
        <taxon>Bacteria</taxon>
        <taxon>Bacillati</taxon>
        <taxon>Bacillota</taxon>
        <taxon>Bacilli</taxon>
        <taxon>Bacillales</taxon>
        <taxon>Bacillaceae</taxon>
        <taxon>Gottfriedia</taxon>
    </lineage>
</organism>
<dbReference type="RefSeq" id="WP_248266301.1">
    <property type="nucleotide sequence ID" value="NZ_CP096034.1"/>
</dbReference>
<name>A0ABY4JIW6_9BACI</name>
<dbReference type="EMBL" id="CP096034">
    <property type="protein sequence ID" value="UPM52960.1"/>
    <property type="molecule type" value="Genomic_DNA"/>
</dbReference>
<protein>
    <submittedName>
        <fullName evidence="6">PTS lactose/cellobiose transporter subunit IIA</fullName>
    </submittedName>
</protein>
<dbReference type="InterPro" id="IPR003188">
    <property type="entry name" value="PTS_IIA_lac/cel"/>
</dbReference>
<dbReference type="PANTHER" id="PTHR34382:SF7">
    <property type="entry name" value="PTS SYSTEM N,N'-DIACETYLCHITOBIOSE-SPECIFIC EIIA COMPONENT"/>
    <property type="match status" value="1"/>
</dbReference>
<evidence type="ECO:0000256" key="1">
    <source>
        <dbReference type="ARBA" id="ARBA00022448"/>
    </source>
</evidence>
<evidence type="ECO:0000256" key="5">
    <source>
        <dbReference type="PROSITE-ProRule" id="PRU00418"/>
    </source>
</evidence>
<keyword evidence="7" id="KW-1185">Reference proteome</keyword>
<reference evidence="6 7" key="1">
    <citation type="submission" date="2022-04" db="EMBL/GenBank/DDBJ databases">
        <title>Mechanism of arsenic methylation and mitigation arsenic toxicity by Bacillus sp. LH14 from an Arsenic-Contaminated Paddy Soil.</title>
        <authorList>
            <person name="Wang D."/>
        </authorList>
    </citation>
    <scope>NUCLEOTIDE SEQUENCE [LARGE SCALE GENOMIC DNA]</scope>
    <source>
        <strain evidence="6 7">LH14</strain>
    </source>
</reference>
<gene>
    <name evidence="6" type="ORF">MY490_14135</name>
</gene>
<sequence>MEHNELICFQIISAVGSAKSMYLEAMTEAKNGDFEKAAFLIEEGLDVYAKGHQYHAKLIQQEARGEKTEINLLLVHAEDQMMSAETIKIMAEEFIMLYKKLTAFECAK</sequence>
<feature type="modified residue" description="Phosphohistidine; by HPr" evidence="5">
    <location>
        <position position="76"/>
    </location>
</feature>
<evidence type="ECO:0000313" key="7">
    <source>
        <dbReference type="Proteomes" id="UP000830639"/>
    </source>
</evidence>
<evidence type="ECO:0000313" key="6">
    <source>
        <dbReference type="EMBL" id="UPM52960.1"/>
    </source>
</evidence>
<keyword evidence="4" id="KW-0598">Phosphotransferase system</keyword>
<accession>A0ABY4JIW6</accession>
<dbReference type="Proteomes" id="UP000830639">
    <property type="component" value="Chromosome"/>
</dbReference>
<dbReference type="Gene3D" id="1.20.58.80">
    <property type="entry name" value="Phosphotransferase system, lactose/cellobiose-type IIA subunit"/>
    <property type="match status" value="1"/>
</dbReference>
<dbReference type="PIRSF" id="PIRSF000699">
    <property type="entry name" value="PTS_IILac_III"/>
    <property type="match status" value="1"/>
</dbReference>
<dbReference type="PANTHER" id="PTHR34382">
    <property type="entry name" value="PTS SYSTEM N,N'-DIACETYLCHITOBIOSE-SPECIFIC EIIA COMPONENT"/>
    <property type="match status" value="1"/>
</dbReference>
<keyword evidence="1" id="KW-0813">Transport</keyword>
<evidence type="ECO:0000256" key="3">
    <source>
        <dbReference type="ARBA" id="ARBA00022679"/>
    </source>
</evidence>
<dbReference type="InterPro" id="IPR036542">
    <property type="entry name" value="PTS_IIA_lac/cel_sf"/>
</dbReference>
<dbReference type="CDD" id="cd00215">
    <property type="entry name" value="PTS_IIA_lac"/>
    <property type="match status" value="1"/>
</dbReference>
<proteinExistence type="predicted"/>